<dbReference type="Pfam" id="PF07980">
    <property type="entry name" value="SusD_RagB"/>
    <property type="match status" value="1"/>
</dbReference>
<evidence type="ECO:0000259" key="7">
    <source>
        <dbReference type="Pfam" id="PF07980"/>
    </source>
</evidence>
<proteinExistence type="inferred from homology"/>
<organism evidence="8 9">
    <name type="scientific">Sediminitomix flava</name>
    <dbReference type="NCBI Taxonomy" id="379075"/>
    <lineage>
        <taxon>Bacteria</taxon>
        <taxon>Pseudomonadati</taxon>
        <taxon>Bacteroidota</taxon>
        <taxon>Cytophagia</taxon>
        <taxon>Cytophagales</taxon>
        <taxon>Flammeovirgaceae</taxon>
        <taxon>Sediminitomix</taxon>
    </lineage>
</organism>
<dbReference type="OrthoDB" id="5694214at2"/>
<dbReference type="EMBL" id="QGDO01000002">
    <property type="protein sequence ID" value="PWJ42480.1"/>
    <property type="molecule type" value="Genomic_DNA"/>
</dbReference>
<dbReference type="Proteomes" id="UP000245535">
    <property type="component" value="Unassembled WGS sequence"/>
</dbReference>
<comment type="subcellular location">
    <subcellularLocation>
        <location evidence="1">Cell outer membrane</location>
    </subcellularLocation>
</comment>
<comment type="similarity">
    <text evidence="2">Belongs to the SusD family.</text>
</comment>
<evidence type="ECO:0000256" key="4">
    <source>
        <dbReference type="ARBA" id="ARBA00023136"/>
    </source>
</evidence>
<dbReference type="GO" id="GO:0009279">
    <property type="term" value="C:cell outer membrane"/>
    <property type="evidence" value="ECO:0007669"/>
    <property type="project" value="UniProtKB-SubCell"/>
</dbReference>
<name>A0A315ZAV2_SEDFL</name>
<keyword evidence="5" id="KW-0998">Cell outer membrane</keyword>
<evidence type="ECO:0000256" key="5">
    <source>
        <dbReference type="ARBA" id="ARBA00023237"/>
    </source>
</evidence>
<comment type="caution">
    <text evidence="8">The sequence shown here is derived from an EMBL/GenBank/DDBJ whole genome shotgun (WGS) entry which is preliminary data.</text>
</comment>
<dbReference type="Gene3D" id="1.10.3780.10">
    <property type="entry name" value="SusD-like"/>
    <property type="match status" value="1"/>
</dbReference>
<feature type="signal peptide" evidence="6">
    <location>
        <begin position="1"/>
        <end position="21"/>
    </location>
</feature>
<feature type="domain" description="RagB/SusD" evidence="7">
    <location>
        <begin position="398"/>
        <end position="551"/>
    </location>
</feature>
<dbReference type="PROSITE" id="PS51257">
    <property type="entry name" value="PROKAR_LIPOPROTEIN"/>
    <property type="match status" value="1"/>
</dbReference>
<evidence type="ECO:0000313" key="9">
    <source>
        <dbReference type="Proteomes" id="UP000245535"/>
    </source>
</evidence>
<keyword evidence="3 6" id="KW-0732">Signal</keyword>
<evidence type="ECO:0000256" key="6">
    <source>
        <dbReference type="SAM" id="SignalP"/>
    </source>
</evidence>
<dbReference type="RefSeq" id="WP_109616628.1">
    <property type="nucleotide sequence ID" value="NZ_QGDO01000002.1"/>
</dbReference>
<evidence type="ECO:0000256" key="3">
    <source>
        <dbReference type="ARBA" id="ARBA00022729"/>
    </source>
</evidence>
<gene>
    <name evidence="8" type="ORF">BC781_10221</name>
</gene>
<feature type="chain" id="PRO_5016304194" evidence="6">
    <location>
        <begin position="22"/>
        <end position="551"/>
    </location>
</feature>
<accession>A0A315ZAV2</accession>
<protein>
    <submittedName>
        <fullName evidence="8">Putative outer membrane starch-binding protein</fullName>
    </submittedName>
</protein>
<dbReference type="Gene3D" id="1.25.40.10">
    <property type="entry name" value="Tetratricopeptide repeat domain"/>
    <property type="match status" value="1"/>
</dbReference>
<dbReference type="AlphaFoldDB" id="A0A315ZAV2"/>
<dbReference type="SUPFAM" id="SSF48452">
    <property type="entry name" value="TPR-like"/>
    <property type="match status" value="1"/>
</dbReference>
<keyword evidence="4" id="KW-0472">Membrane</keyword>
<evidence type="ECO:0000256" key="2">
    <source>
        <dbReference type="ARBA" id="ARBA00006275"/>
    </source>
</evidence>
<dbReference type="Gene3D" id="1.25.40.390">
    <property type="match status" value="1"/>
</dbReference>
<dbReference type="InterPro" id="IPR011990">
    <property type="entry name" value="TPR-like_helical_dom_sf"/>
</dbReference>
<sequence length="551" mass="61983">MKVIYKSIYIVALFSATLLTSCLNRLDLDPIDPNEDTNISTPEDYFAYLTKLYAGLSNTGQNGGDGDLGGADPGATQYWRVFWNAQEFPTDEVVNSWTDEGAPDMSYMTWSANNPFVLGMYNRIYYQISATNEFLRKSADLKLEDLPDWKEDENGDKPVYATEEQEQWIAEARYLRAYSYWHALDFFGNKVPFVTEEDPIGSFMPMPAGTDERGPELFNYVMEELEYLVSAESKLPAIRQAWLGRADKGAALMLLSKLYLNHEVYLGNKVAGYYEKGREHLSRLINEGGYSLYTQAETENYSAYQSLFMADNEKTASEVIFMIMSDSRSMRHWGGTTYLIAAGIGGDMDAQAQGINSGWGGNRATPTMVDNMELRGGDDRVMFAREDEGQSKEIDNSAEFQQGYGVKKWNNLQQNGTKKNETEGVFTDTNIPVFRLADAYLMLAEFDLRIEGSVSGVAKTYVDAILERADANPVSSINLDFILDERGRELYWEGHRRTDLIRFGKYTKDMNWSFKGGSPSGVPNLSDHLELYPIPAADLGANTNLSQNAGY</sequence>
<dbReference type="InterPro" id="IPR012944">
    <property type="entry name" value="SusD_RagB_dom"/>
</dbReference>
<evidence type="ECO:0000313" key="8">
    <source>
        <dbReference type="EMBL" id="PWJ42480.1"/>
    </source>
</evidence>
<reference evidence="8 9" key="1">
    <citation type="submission" date="2018-03" db="EMBL/GenBank/DDBJ databases">
        <title>Genomic Encyclopedia of Archaeal and Bacterial Type Strains, Phase II (KMG-II): from individual species to whole genera.</title>
        <authorList>
            <person name="Goeker M."/>
        </authorList>
    </citation>
    <scope>NUCLEOTIDE SEQUENCE [LARGE SCALE GENOMIC DNA]</scope>
    <source>
        <strain evidence="8 9">DSM 28229</strain>
    </source>
</reference>
<keyword evidence="9" id="KW-1185">Reference proteome</keyword>
<evidence type="ECO:0000256" key="1">
    <source>
        <dbReference type="ARBA" id="ARBA00004442"/>
    </source>
</evidence>